<dbReference type="Proteomes" id="UP000286100">
    <property type="component" value="Unassembled WGS sequence"/>
</dbReference>
<keyword evidence="3" id="KW-0964">Secreted</keyword>
<evidence type="ECO:0000259" key="4">
    <source>
        <dbReference type="Pfam" id="PF00669"/>
    </source>
</evidence>
<dbReference type="GO" id="GO:0005198">
    <property type="term" value="F:structural molecule activity"/>
    <property type="evidence" value="ECO:0007669"/>
    <property type="project" value="UniProtKB-UniRule"/>
</dbReference>
<evidence type="ECO:0000256" key="2">
    <source>
        <dbReference type="ARBA" id="ARBA00023143"/>
    </source>
</evidence>
<dbReference type="Gene3D" id="1.20.1330.10">
    <property type="entry name" value="f41 fragment of flagellin, N-terminal domain"/>
    <property type="match status" value="1"/>
</dbReference>
<dbReference type="PANTHER" id="PTHR42792">
    <property type="entry name" value="FLAGELLIN"/>
    <property type="match status" value="1"/>
</dbReference>
<dbReference type="EMBL" id="QYUM01000002">
    <property type="protein sequence ID" value="RJF93244.1"/>
    <property type="molecule type" value="Genomic_DNA"/>
</dbReference>
<evidence type="ECO:0000313" key="6">
    <source>
        <dbReference type="EMBL" id="RJF93244.1"/>
    </source>
</evidence>
<keyword evidence="6" id="KW-0282">Flagellum</keyword>
<comment type="function">
    <text evidence="3">Flagellin is the subunit protein which polymerizes to form the filaments of bacterial flagella.</text>
</comment>
<dbReference type="GO" id="GO:0009288">
    <property type="term" value="C:bacterial-type flagellum"/>
    <property type="evidence" value="ECO:0007669"/>
    <property type="project" value="UniProtKB-SubCell"/>
</dbReference>
<keyword evidence="7" id="KW-1185">Reference proteome</keyword>
<evidence type="ECO:0000313" key="7">
    <source>
        <dbReference type="Proteomes" id="UP000286100"/>
    </source>
</evidence>
<dbReference type="AlphaFoldDB" id="A0A418WPV7"/>
<protein>
    <recommendedName>
        <fullName evidence="3">Flagellin</fullName>
    </recommendedName>
</protein>
<keyword evidence="2 3" id="KW-0975">Bacterial flagellum</keyword>
<dbReference type="InterPro" id="IPR001029">
    <property type="entry name" value="Flagellin_N"/>
</dbReference>
<comment type="similarity">
    <text evidence="1 3">Belongs to the bacterial flagellin family.</text>
</comment>
<evidence type="ECO:0000256" key="1">
    <source>
        <dbReference type="ARBA" id="ARBA00005709"/>
    </source>
</evidence>
<evidence type="ECO:0000256" key="3">
    <source>
        <dbReference type="RuleBase" id="RU362073"/>
    </source>
</evidence>
<dbReference type="OrthoDB" id="7389561at2"/>
<comment type="subcellular location">
    <subcellularLocation>
        <location evidence="3">Secreted</location>
    </subcellularLocation>
    <subcellularLocation>
        <location evidence="3">Bacterial flagellum</location>
    </subcellularLocation>
</comment>
<feature type="domain" description="Flagellin C-terminal" evidence="5">
    <location>
        <begin position="208"/>
        <end position="279"/>
    </location>
</feature>
<dbReference type="SUPFAM" id="SSF64518">
    <property type="entry name" value="Phase 1 flagellin"/>
    <property type="match status" value="1"/>
</dbReference>
<keyword evidence="6" id="KW-0966">Cell projection</keyword>
<dbReference type="InterPro" id="IPR001492">
    <property type="entry name" value="Flagellin"/>
</dbReference>
<organism evidence="6 7">
    <name type="scientific">Sphingomonas cavernae</name>
    <dbReference type="NCBI Taxonomy" id="2320861"/>
    <lineage>
        <taxon>Bacteria</taxon>
        <taxon>Pseudomonadati</taxon>
        <taxon>Pseudomonadota</taxon>
        <taxon>Alphaproteobacteria</taxon>
        <taxon>Sphingomonadales</taxon>
        <taxon>Sphingomonadaceae</taxon>
        <taxon>Sphingomonas</taxon>
    </lineage>
</organism>
<dbReference type="Pfam" id="PF00669">
    <property type="entry name" value="Flagellin_N"/>
    <property type="match status" value="1"/>
</dbReference>
<proteinExistence type="inferred from homology"/>
<evidence type="ECO:0000259" key="5">
    <source>
        <dbReference type="Pfam" id="PF00700"/>
    </source>
</evidence>
<accession>A0A418WPV7</accession>
<dbReference type="GO" id="GO:0005576">
    <property type="term" value="C:extracellular region"/>
    <property type="evidence" value="ECO:0007669"/>
    <property type="project" value="UniProtKB-SubCell"/>
</dbReference>
<dbReference type="InterPro" id="IPR046358">
    <property type="entry name" value="Flagellin_C"/>
</dbReference>
<comment type="caution">
    <text evidence="6">The sequence shown here is derived from an EMBL/GenBank/DDBJ whole genome shotgun (WGS) entry which is preliminary data.</text>
</comment>
<dbReference type="Pfam" id="PF00700">
    <property type="entry name" value="Flagellin_C"/>
    <property type="match status" value="1"/>
</dbReference>
<sequence>MIIGGRNRISAEIARHTRLAEAIARSQIEISGGKRILSPSDDPAGYARVGQIQRSQSNEAVWGANADAASALAARADTALDSVVAAATRAVELITLARTGTVNAEDRQAYAIELAGLAADIRAQMAQTDPRGQPVFPVTAPLAIPVGKGLELSGTLQLDRVFGTGATDLATIMEDAAAALAIADDVTRNAATGTALTRLQNASGRAIDARSEQGARMTLIDSARERLANSKLALSEERLGIEATDVSETVARMNAQQLTLEAAQAAFVRINRKTLFDLLG</sequence>
<reference evidence="6 7" key="1">
    <citation type="submission" date="2018-09" db="EMBL/GenBank/DDBJ databases">
        <authorList>
            <person name="Zhu H."/>
        </authorList>
    </citation>
    <scope>NUCLEOTIDE SEQUENCE [LARGE SCALE GENOMIC DNA]</scope>
    <source>
        <strain evidence="6 7">K2R01-6</strain>
    </source>
</reference>
<dbReference type="RefSeq" id="WP_119759522.1">
    <property type="nucleotide sequence ID" value="NZ_QYUM01000002.1"/>
</dbReference>
<name>A0A418WPV7_9SPHN</name>
<keyword evidence="6" id="KW-0969">Cilium</keyword>
<gene>
    <name evidence="6" type="ORF">D3876_02495</name>
</gene>
<dbReference type="PANTHER" id="PTHR42792:SF1">
    <property type="entry name" value="FLAGELLAR HOOK-ASSOCIATED PROTEIN 3"/>
    <property type="match status" value="1"/>
</dbReference>
<feature type="domain" description="Flagellin N-terminal" evidence="4">
    <location>
        <begin position="20"/>
        <end position="122"/>
    </location>
</feature>